<accession>A0ACB9BF35</accession>
<organism evidence="1 2">
    <name type="scientific">Cichorium intybus</name>
    <name type="common">Chicory</name>
    <dbReference type="NCBI Taxonomy" id="13427"/>
    <lineage>
        <taxon>Eukaryota</taxon>
        <taxon>Viridiplantae</taxon>
        <taxon>Streptophyta</taxon>
        <taxon>Embryophyta</taxon>
        <taxon>Tracheophyta</taxon>
        <taxon>Spermatophyta</taxon>
        <taxon>Magnoliopsida</taxon>
        <taxon>eudicotyledons</taxon>
        <taxon>Gunneridae</taxon>
        <taxon>Pentapetalae</taxon>
        <taxon>asterids</taxon>
        <taxon>campanulids</taxon>
        <taxon>Asterales</taxon>
        <taxon>Asteraceae</taxon>
        <taxon>Cichorioideae</taxon>
        <taxon>Cichorieae</taxon>
        <taxon>Cichoriinae</taxon>
        <taxon>Cichorium</taxon>
    </lineage>
</organism>
<sequence>MRTQLRSSRLEEIGTKTMFRNSDKTPVCIDEDDDDFINPPEPSKLIVNKFKDMRMMDDEEKNENKRLKVVMLAETTFLLILMILEIRNIVIMLNNIMKELMRNSIRYWKALFSQTKITRIRNALKENEMECIRKRSSSGIKTDEKSREMKIDKISEEAGLEKMDVQICVNHYATPVGWEEYSEVLRRSCSMNDDMIMEEEVKDPRSMQKQANVLETGSIKNQLGFSNECERVDNYLLNSNESILLEEQMKNTSRILHYQKDSSG</sequence>
<evidence type="ECO:0000313" key="1">
    <source>
        <dbReference type="EMBL" id="KAI3720964.1"/>
    </source>
</evidence>
<comment type="caution">
    <text evidence="1">The sequence shown here is derived from an EMBL/GenBank/DDBJ whole genome shotgun (WGS) entry which is preliminary data.</text>
</comment>
<keyword evidence="2" id="KW-1185">Reference proteome</keyword>
<evidence type="ECO:0000313" key="2">
    <source>
        <dbReference type="Proteomes" id="UP001055811"/>
    </source>
</evidence>
<gene>
    <name evidence="1" type="ORF">L2E82_31963</name>
</gene>
<dbReference type="Proteomes" id="UP001055811">
    <property type="component" value="Linkage Group LG06"/>
</dbReference>
<dbReference type="EMBL" id="CM042014">
    <property type="protein sequence ID" value="KAI3720964.1"/>
    <property type="molecule type" value="Genomic_DNA"/>
</dbReference>
<protein>
    <submittedName>
        <fullName evidence="1">Uncharacterized protein</fullName>
    </submittedName>
</protein>
<proteinExistence type="predicted"/>
<reference evidence="2" key="1">
    <citation type="journal article" date="2022" name="Mol. Ecol. Resour.">
        <title>The genomes of chicory, endive, great burdock and yacon provide insights into Asteraceae palaeo-polyploidization history and plant inulin production.</title>
        <authorList>
            <person name="Fan W."/>
            <person name="Wang S."/>
            <person name="Wang H."/>
            <person name="Wang A."/>
            <person name="Jiang F."/>
            <person name="Liu H."/>
            <person name="Zhao H."/>
            <person name="Xu D."/>
            <person name="Zhang Y."/>
        </authorList>
    </citation>
    <scope>NUCLEOTIDE SEQUENCE [LARGE SCALE GENOMIC DNA]</scope>
    <source>
        <strain evidence="2">cv. Punajuju</strain>
    </source>
</reference>
<name>A0ACB9BF35_CICIN</name>
<reference evidence="1 2" key="2">
    <citation type="journal article" date="2022" name="Mol. Ecol. Resour.">
        <title>The genomes of chicory, endive, great burdock and yacon provide insights into Asteraceae paleo-polyploidization history and plant inulin production.</title>
        <authorList>
            <person name="Fan W."/>
            <person name="Wang S."/>
            <person name="Wang H."/>
            <person name="Wang A."/>
            <person name="Jiang F."/>
            <person name="Liu H."/>
            <person name="Zhao H."/>
            <person name="Xu D."/>
            <person name="Zhang Y."/>
        </authorList>
    </citation>
    <scope>NUCLEOTIDE SEQUENCE [LARGE SCALE GENOMIC DNA]</scope>
    <source>
        <strain evidence="2">cv. Punajuju</strain>
        <tissue evidence="1">Leaves</tissue>
    </source>
</reference>